<evidence type="ECO:0000256" key="1">
    <source>
        <dbReference type="ARBA" id="ARBA00004651"/>
    </source>
</evidence>
<dbReference type="InterPro" id="IPR004869">
    <property type="entry name" value="MMPL_dom"/>
</dbReference>
<comment type="subcellular location">
    <subcellularLocation>
        <location evidence="1">Cell membrane</location>
        <topology evidence="1">Multi-pass membrane protein</topology>
    </subcellularLocation>
</comment>
<dbReference type="NCBIfam" id="NF045600">
    <property type="entry name" value="BstA"/>
    <property type="match status" value="1"/>
</dbReference>
<keyword evidence="2" id="KW-1003">Cell membrane</keyword>
<proteinExistence type="predicted"/>
<dbReference type="InterPro" id="IPR050545">
    <property type="entry name" value="Mycobact_MmpL"/>
</dbReference>
<organism evidence="8 9">
    <name type="scientific">Methylomonas rapida</name>
    <dbReference type="NCBI Taxonomy" id="2963939"/>
    <lineage>
        <taxon>Bacteria</taxon>
        <taxon>Pseudomonadati</taxon>
        <taxon>Pseudomonadota</taxon>
        <taxon>Gammaproteobacteria</taxon>
        <taxon>Methylococcales</taxon>
        <taxon>Methylococcaceae</taxon>
        <taxon>Methylomonas</taxon>
    </lineage>
</organism>
<dbReference type="PANTHER" id="PTHR33406:SF13">
    <property type="entry name" value="MEMBRANE PROTEIN YDFJ"/>
    <property type="match status" value="1"/>
</dbReference>
<keyword evidence="5 6" id="KW-0472">Membrane</keyword>
<dbReference type="SUPFAM" id="SSF82866">
    <property type="entry name" value="Multidrug efflux transporter AcrB transmembrane domain"/>
    <property type="match status" value="2"/>
</dbReference>
<evidence type="ECO:0000256" key="2">
    <source>
        <dbReference type="ARBA" id="ARBA00022475"/>
    </source>
</evidence>
<evidence type="ECO:0000256" key="3">
    <source>
        <dbReference type="ARBA" id="ARBA00022692"/>
    </source>
</evidence>
<keyword evidence="4 6" id="KW-1133">Transmembrane helix</keyword>
<name>A0ABY7GIG0_9GAMM</name>
<feature type="transmembrane region" description="Helical" evidence="6">
    <location>
        <begin position="778"/>
        <end position="799"/>
    </location>
</feature>
<dbReference type="Pfam" id="PF03176">
    <property type="entry name" value="MMPL"/>
    <property type="match status" value="1"/>
</dbReference>
<feature type="transmembrane region" description="Helical" evidence="6">
    <location>
        <begin position="314"/>
        <end position="333"/>
    </location>
</feature>
<feature type="transmembrane region" description="Helical" evidence="6">
    <location>
        <begin position="469"/>
        <end position="488"/>
    </location>
</feature>
<feature type="domain" description="Membrane transport protein MMPL" evidence="7">
    <location>
        <begin position="245"/>
        <end position="442"/>
    </location>
</feature>
<accession>A0ABY7GIG0</accession>
<evidence type="ECO:0000313" key="8">
    <source>
        <dbReference type="EMBL" id="WAR44822.1"/>
    </source>
</evidence>
<evidence type="ECO:0000256" key="4">
    <source>
        <dbReference type="ARBA" id="ARBA00022989"/>
    </source>
</evidence>
<keyword evidence="3 6" id="KW-0812">Transmembrane</keyword>
<feature type="transmembrane region" description="Helical" evidence="6">
    <location>
        <begin position="339"/>
        <end position="359"/>
    </location>
</feature>
<dbReference type="RefSeq" id="WP_255189792.1">
    <property type="nucleotide sequence ID" value="NZ_CP113517.1"/>
</dbReference>
<feature type="transmembrane region" description="Helical" evidence="6">
    <location>
        <begin position="288"/>
        <end position="307"/>
    </location>
</feature>
<evidence type="ECO:0000259" key="7">
    <source>
        <dbReference type="Pfam" id="PF03176"/>
    </source>
</evidence>
<evidence type="ECO:0000256" key="5">
    <source>
        <dbReference type="ARBA" id="ARBA00023136"/>
    </source>
</evidence>
<feature type="transmembrane region" description="Helical" evidence="6">
    <location>
        <begin position="873"/>
        <end position="895"/>
    </location>
</feature>
<dbReference type="Gene3D" id="1.20.1640.10">
    <property type="entry name" value="Multidrug efflux transporter AcrB transmembrane domain"/>
    <property type="match status" value="2"/>
</dbReference>
<reference evidence="8" key="1">
    <citation type="submission" date="2022-11" db="EMBL/GenBank/DDBJ databases">
        <title>Methylomonas rapida sp. nov., Carotenoid-Producing Obligate Methanotrophs with High Growth Characteristics and Biotechnological Potential.</title>
        <authorList>
            <person name="Tikhonova E.N."/>
            <person name="Suleimanov R.Z."/>
            <person name="Miroshnikov K."/>
            <person name="Oshkin I.Y."/>
            <person name="Belova S.E."/>
            <person name="Danilova O.V."/>
            <person name="Ashikhmin A."/>
            <person name="Konopkin A."/>
            <person name="But S.Y."/>
            <person name="Khmelenina V.N."/>
            <person name="Kuznetsov N."/>
            <person name="Pimenov N.V."/>
            <person name="Dedysh S.N."/>
        </authorList>
    </citation>
    <scope>NUCLEOTIDE SEQUENCE</scope>
    <source>
        <strain evidence="8">MP1</strain>
    </source>
</reference>
<dbReference type="PANTHER" id="PTHR33406">
    <property type="entry name" value="MEMBRANE PROTEIN MJ1562-RELATED"/>
    <property type="match status" value="1"/>
</dbReference>
<evidence type="ECO:0000313" key="9">
    <source>
        <dbReference type="Proteomes" id="UP001162780"/>
    </source>
</evidence>
<feature type="transmembrane region" description="Helical" evidence="6">
    <location>
        <begin position="380"/>
        <end position="404"/>
    </location>
</feature>
<feature type="transmembrane region" description="Helical" evidence="6">
    <location>
        <begin position="847"/>
        <end position="867"/>
    </location>
</feature>
<keyword evidence="9" id="KW-1185">Reference proteome</keyword>
<feature type="transmembrane region" description="Helical" evidence="6">
    <location>
        <begin position="805"/>
        <end position="827"/>
    </location>
</feature>
<dbReference type="EMBL" id="CP113517">
    <property type="protein sequence ID" value="WAR44822.1"/>
    <property type="molecule type" value="Genomic_DNA"/>
</dbReference>
<sequence length="905" mass="96887">MNIALRTAKIAEFCARNPWLILGTALMLSLLAGWATLQLPIHTSRQALLPQNTEVTQRFNAFLKNFGAASDLMVVLEGAPREELEAFADQLAVKLRQEPEIGQATSRLDMTFFLDHAYLLLPPDGLDKLAQLAKQPILPSGGLEANLSRALAWSKDHPSLGGTETDLQTAEASLNLTLFLLDEWQRWLSAETLPASLDWNRLLASHGASGMSDGYFASHDGRMLFLFVHPKNPSGDFQSLGPFVDKVKLVASALAEQAKIAGRVPPTLGLTGLPAIEYEEYVNIQKDVRMVTITSAGLVAALILLVVRSLRWAVLIFLPMGLGVLWSLGLALISVGHLTIITATLIAIMFGLGADYGIFTSSRIAEERRLGKPLVEAIGIGIGSSFIPVLTAGGASLLIFGALISVDFPGFAELGMVAATGVLMVLLSTWLVQPALYALLPPKLKALPAPAGNPPPRARNSRQAGRPKPIVLILTISIAIACAVFGGLKGLAIPFDYDVLAMLPVDSQAAYYQRRMVAESDYQSEVIIFTAKDMTEARRIHDEAGKFKTIAQVQSPTQLFPIDADERLGKAVDIGDSFARTDYLNQVAELSAAGLSAKSYTSLQALLENAPAILDEAQEQAFSAGHASLVESLEKIRERLSSISEKLAADGEQGRLRSESFLRALLSGADAGLKVIDGWQQAKSLTPEQLPPALRDRFFAADGSIAVYAFPAKTVYDPDNLAALIQDVYSISPEATGFPTTHQAFSKAVVDGFTRGTQLALALCLLWIMLVTRSMRGFTLAALPLLVGGGWMLGLMALSGIQYNYANIVALPLVIALAVDYGVWFSYRWNELKNLSPLQVSLTAGKAIGLAAGTTLAGLGAITLASYRGVSSLGLGITIGLLCCLAATFFVAPAIGQLLDSKRKP</sequence>
<protein>
    <submittedName>
        <fullName evidence="8">MMPL family transporter</fullName>
    </submittedName>
</protein>
<dbReference type="Proteomes" id="UP001162780">
    <property type="component" value="Chromosome"/>
</dbReference>
<feature type="transmembrane region" description="Helical" evidence="6">
    <location>
        <begin position="20"/>
        <end position="41"/>
    </location>
</feature>
<evidence type="ECO:0000256" key="6">
    <source>
        <dbReference type="SAM" id="Phobius"/>
    </source>
</evidence>
<gene>
    <name evidence="8" type="ORF">NM686_021185</name>
</gene>
<feature type="transmembrane region" description="Helical" evidence="6">
    <location>
        <begin position="416"/>
        <end position="440"/>
    </location>
</feature>